<dbReference type="GO" id="GO:0003676">
    <property type="term" value="F:nucleic acid binding"/>
    <property type="evidence" value="ECO:0007669"/>
    <property type="project" value="InterPro"/>
</dbReference>
<dbReference type="EMBL" id="LSMT01000002">
    <property type="protein sequence ID" value="PFX34699.1"/>
    <property type="molecule type" value="Genomic_DNA"/>
</dbReference>
<dbReference type="Gene3D" id="3.30.420.10">
    <property type="entry name" value="Ribonuclease H-like superfamily/Ribonuclease H"/>
    <property type="match status" value="1"/>
</dbReference>
<dbReference type="AlphaFoldDB" id="A0A2B4SZV1"/>
<protein>
    <submittedName>
        <fullName evidence="2">Uncharacterized protein K02A2.6</fullName>
    </submittedName>
</protein>
<sequence length="389" mass="44180">MRDHCWANQITAWVWGNAQQEAFRRLQVILTSDCVVAHYNQATETELKVDASPVGLGAILLQQCSDCVHPVAYASRTLTDVERRHSQTEKEALAVVWACKHFHIYLYDACTCWPEVVLLRSTTSAAIIGHLRKIFAVHGLPEKVVTDNGANLVSEEFEVYLATHGIQHRKVTPYWPQVNARVEQFKKTIEKAIRTAHAEGKDWRTDMFAFLLNYRAAPHATTGASPAFLHLGREIRTKVPQVETQLLNAVPAAIQSAKGKDQQAKQHTKVYADKRNRASPSDIKSGDKVLLQQAWQNKLSTLYDPQPYTVLERKGPSLILQQRNGRVFMHNVSHIHKLHQITAVREEDDYGMDFDLPKAMNPPRAAEQDMRGSAHVRRVLTHLRDYQLH</sequence>
<proteinExistence type="predicted"/>
<evidence type="ECO:0000313" key="2">
    <source>
        <dbReference type="EMBL" id="PFX34699.1"/>
    </source>
</evidence>
<dbReference type="PANTHER" id="PTHR37984">
    <property type="entry name" value="PROTEIN CBG26694"/>
    <property type="match status" value="1"/>
</dbReference>
<dbReference type="GO" id="GO:0015074">
    <property type="term" value="P:DNA integration"/>
    <property type="evidence" value="ECO:0007669"/>
    <property type="project" value="InterPro"/>
</dbReference>
<gene>
    <name evidence="2" type="primary">K02A2.6</name>
    <name evidence="2" type="ORF">AWC38_SpisGene387</name>
</gene>
<dbReference type="SUPFAM" id="SSF53098">
    <property type="entry name" value="Ribonuclease H-like"/>
    <property type="match status" value="1"/>
</dbReference>
<evidence type="ECO:0000259" key="1">
    <source>
        <dbReference type="PROSITE" id="PS50994"/>
    </source>
</evidence>
<dbReference type="FunFam" id="3.30.420.10:FF:000063">
    <property type="entry name" value="Retrovirus-related Pol polyprotein from transposon 297-like Protein"/>
    <property type="match status" value="1"/>
</dbReference>
<dbReference type="InterPro" id="IPR041577">
    <property type="entry name" value="RT_RNaseH_2"/>
</dbReference>
<organism evidence="2 3">
    <name type="scientific">Stylophora pistillata</name>
    <name type="common">Smooth cauliflower coral</name>
    <dbReference type="NCBI Taxonomy" id="50429"/>
    <lineage>
        <taxon>Eukaryota</taxon>
        <taxon>Metazoa</taxon>
        <taxon>Cnidaria</taxon>
        <taxon>Anthozoa</taxon>
        <taxon>Hexacorallia</taxon>
        <taxon>Scleractinia</taxon>
        <taxon>Astrocoeniina</taxon>
        <taxon>Pocilloporidae</taxon>
        <taxon>Stylophora</taxon>
    </lineage>
</organism>
<dbReference type="InterPro" id="IPR001584">
    <property type="entry name" value="Integrase_cat-core"/>
</dbReference>
<dbReference type="InterPro" id="IPR036397">
    <property type="entry name" value="RNaseH_sf"/>
</dbReference>
<dbReference type="InterPro" id="IPR050951">
    <property type="entry name" value="Retrovirus_Pol_polyprotein"/>
</dbReference>
<keyword evidence="3" id="KW-1185">Reference proteome</keyword>
<dbReference type="PROSITE" id="PS50994">
    <property type="entry name" value="INTEGRASE"/>
    <property type="match status" value="1"/>
</dbReference>
<dbReference type="SUPFAM" id="SSF56672">
    <property type="entry name" value="DNA/RNA polymerases"/>
    <property type="match status" value="1"/>
</dbReference>
<dbReference type="STRING" id="50429.A0A2B4SZV1"/>
<evidence type="ECO:0000313" key="3">
    <source>
        <dbReference type="Proteomes" id="UP000225706"/>
    </source>
</evidence>
<reference evidence="3" key="1">
    <citation type="journal article" date="2017" name="bioRxiv">
        <title>Comparative analysis of the genomes of Stylophora pistillata and Acropora digitifera provides evidence for extensive differences between species of corals.</title>
        <authorList>
            <person name="Voolstra C.R."/>
            <person name="Li Y."/>
            <person name="Liew Y.J."/>
            <person name="Baumgarten S."/>
            <person name="Zoccola D."/>
            <person name="Flot J.-F."/>
            <person name="Tambutte S."/>
            <person name="Allemand D."/>
            <person name="Aranda M."/>
        </authorList>
    </citation>
    <scope>NUCLEOTIDE SEQUENCE [LARGE SCALE GENOMIC DNA]</scope>
</reference>
<dbReference type="PANTHER" id="PTHR37984:SF11">
    <property type="entry name" value="INTEGRASE CATALYTIC DOMAIN-CONTAINING PROTEIN"/>
    <property type="match status" value="1"/>
</dbReference>
<comment type="caution">
    <text evidence="2">The sequence shown here is derived from an EMBL/GenBank/DDBJ whole genome shotgun (WGS) entry which is preliminary data.</text>
</comment>
<dbReference type="OrthoDB" id="5989769at2759"/>
<name>A0A2B4SZV1_STYPI</name>
<accession>A0A2B4SZV1</accession>
<dbReference type="InterPro" id="IPR043502">
    <property type="entry name" value="DNA/RNA_pol_sf"/>
</dbReference>
<dbReference type="Proteomes" id="UP000225706">
    <property type="component" value="Unassembled WGS sequence"/>
</dbReference>
<feature type="domain" description="Integrase catalytic" evidence="1">
    <location>
        <begin position="49"/>
        <end position="234"/>
    </location>
</feature>
<dbReference type="InterPro" id="IPR012337">
    <property type="entry name" value="RNaseH-like_sf"/>
</dbReference>
<dbReference type="Pfam" id="PF17919">
    <property type="entry name" value="RT_RNaseH_2"/>
    <property type="match status" value="1"/>
</dbReference>